<dbReference type="EMBL" id="LGRX02028093">
    <property type="protein sequence ID" value="KAK3248430.1"/>
    <property type="molecule type" value="Genomic_DNA"/>
</dbReference>
<proteinExistence type="predicted"/>
<protein>
    <submittedName>
        <fullName evidence="1">Uncharacterized protein</fullName>
    </submittedName>
</protein>
<keyword evidence="2" id="KW-1185">Reference proteome</keyword>
<dbReference type="Proteomes" id="UP001190700">
    <property type="component" value="Unassembled WGS sequence"/>
</dbReference>
<accession>A0AAE0C6Q3</accession>
<reference evidence="1 2" key="1">
    <citation type="journal article" date="2015" name="Genome Biol. Evol.">
        <title>Comparative Genomics of a Bacterivorous Green Alga Reveals Evolutionary Causalities and Consequences of Phago-Mixotrophic Mode of Nutrition.</title>
        <authorList>
            <person name="Burns J.A."/>
            <person name="Paasch A."/>
            <person name="Narechania A."/>
            <person name="Kim E."/>
        </authorList>
    </citation>
    <scope>NUCLEOTIDE SEQUENCE [LARGE SCALE GENOMIC DNA]</scope>
    <source>
        <strain evidence="1 2">PLY_AMNH</strain>
    </source>
</reference>
<evidence type="ECO:0000313" key="2">
    <source>
        <dbReference type="Proteomes" id="UP001190700"/>
    </source>
</evidence>
<organism evidence="1 2">
    <name type="scientific">Cymbomonas tetramitiformis</name>
    <dbReference type="NCBI Taxonomy" id="36881"/>
    <lineage>
        <taxon>Eukaryota</taxon>
        <taxon>Viridiplantae</taxon>
        <taxon>Chlorophyta</taxon>
        <taxon>Pyramimonadophyceae</taxon>
        <taxon>Pyramimonadales</taxon>
        <taxon>Pyramimonadaceae</taxon>
        <taxon>Cymbomonas</taxon>
    </lineage>
</organism>
<evidence type="ECO:0000313" key="1">
    <source>
        <dbReference type="EMBL" id="KAK3248430.1"/>
    </source>
</evidence>
<gene>
    <name evidence="1" type="ORF">CYMTET_42104</name>
</gene>
<dbReference type="AlphaFoldDB" id="A0AAE0C6Q3"/>
<sequence>MADEGLGSGVCGARGAEMVLTSVKRAGPVLPCLAHMGDTEVLAGAAAAGGRVPSGCAQGGDDGRSAEAASPEVMAGIVRGIQAFWSVVVEAAGGVRVGVVGLVRWRPNQTAIWKGEAAWQNKGGGLYWDEAQEVELDGWAGEVLGVGKPQYMLYQR</sequence>
<comment type="caution">
    <text evidence="1">The sequence shown here is derived from an EMBL/GenBank/DDBJ whole genome shotgun (WGS) entry which is preliminary data.</text>
</comment>
<name>A0AAE0C6Q3_9CHLO</name>